<comment type="caution">
    <text evidence="6">The sequence shown here is derived from an EMBL/GenBank/DDBJ whole genome shotgun (WGS) entry which is preliminary data.</text>
</comment>
<dbReference type="Gene3D" id="1.10.357.10">
    <property type="entry name" value="Tetracycline Repressor, domain 2"/>
    <property type="match status" value="1"/>
</dbReference>
<name>A0ABP8TA62_9ACTN</name>
<dbReference type="InterPro" id="IPR009057">
    <property type="entry name" value="Homeodomain-like_sf"/>
</dbReference>
<evidence type="ECO:0000313" key="7">
    <source>
        <dbReference type="Proteomes" id="UP001500212"/>
    </source>
</evidence>
<dbReference type="InterPro" id="IPR001647">
    <property type="entry name" value="HTH_TetR"/>
</dbReference>
<evidence type="ECO:0000256" key="1">
    <source>
        <dbReference type="ARBA" id="ARBA00023015"/>
    </source>
</evidence>
<dbReference type="InterPro" id="IPR011075">
    <property type="entry name" value="TetR_C"/>
</dbReference>
<evidence type="ECO:0000256" key="4">
    <source>
        <dbReference type="PROSITE-ProRule" id="PRU00335"/>
    </source>
</evidence>
<dbReference type="RefSeq" id="WP_345347980.1">
    <property type="nucleotide sequence ID" value="NZ_BAABHJ010000002.1"/>
</dbReference>
<accession>A0ABP8TA62</accession>
<dbReference type="Pfam" id="PF16859">
    <property type="entry name" value="TetR_C_11"/>
    <property type="match status" value="1"/>
</dbReference>
<proteinExistence type="predicted"/>
<protein>
    <recommendedName>
        <fullName evidence="5">HTH tetR-type domain-containing protein</fullName>
    </recommendedName>
</protein>
<dbReference type="EMBL" id="BAABHJ010000002">
    <property type="protein sequence ID" value="GAA4602256.1"/>
    <property type="molecule type" value="Genomic_DNA"/>
</dbReference>
<evidence type="ECO:0000256" key="3">
    <source>
        <dbReference type="ARBA" id="ARBA00023163"/>
    </source>
</evidence>
<dbReference type="InterPro" id="IPR023772">
    <property type="entry name" value="DNA-bd_HTH_TetR-type_CS"/>
</dbReference>
<organism evidence="6 7">
    <name type="scientific">Actinoallomurus liliacearum</name>
    <dbReference type="NCBI Taxonomy" id="1080073"/>
    <lineage>
        <taxon>Bacteria</taxon>
        <taxon>Bacillati</taxon>
        <taxon>Actinomycetota</taxon>
        <taxon>Actinomycetes</taxon>
        <taxon>Streptosporangiales</taxon>
        <taxon>Thermomonosporaceae</taxon>
        <taxon>Actinoallomurus</taxon>
    </lineage>
</organism>
<dbReference type="PROSITE" id="PS01081">
    <property type="entry name" value="HTH_TETR_1"/>
    <property type="match status" value="1"/>
</dbReference>
<dbReference type="Gene3D" id="1.10.10.60">
    <property type="entry name" value="Homeodomain-like"/>
    <property type="match status" value="1"/>
</dbReference>
<feature type="domain" description="HTH tetR-type" evidence="5">
    <location>
        <begin position="15"/>
        <end position="75"/>
    </location>
</feature>
<evidence type="ECO:0000259" key="5">
    <source>
        <dbReference type="PROSITE" id="PS50977"/>
    </source>
</evidence>
<dbReference type="SUPFAM" id="SSF46689">
    <property type="entry name" value="Homeodomain-like"/>
    <property type="match status" value="1"/>
</dbReference>
<keyword evidence="1" id="KW-0805">Transcription regulation</keyword>
<dbReference type="PANTHER" id="PTHR30055:SF148">
    <property type="entry name" value="TETR-FAMILY TRANSCRIPTIONAL REGULATOR"/>
    <property type="match status" value="1"/>
</dbReference>
<feature type="DNA-binding region" description="H-T-H motif" evidence="4">
    <location>
        <begin position="38"/>
        <end position="57"/>
    </location>
</feature>
<keyword evidence="7" id="KW-1185">Reference proteome</keyword>
<gene>
    <name evidence="6" type="ORF">GCM10023195_06650</name>
</gene>
<dbReference type="Pfam" id="PF00440">
    <property type="entry name" value="TetR_N"/>
    <property type="match status" value="1"/>
</dbReference>
<dbReference type="Proteomes" id="UP001500212">
    <property type="component" value="Unassembled WGS sequence"/>
</dbReference>
<keyword evidence="3" id="KW-0804">Transcription</keyword>
<dbReference type="PANTHER" id="PTHR30055">
    <property type="entry name" value="HTH-TYPE TRANSCRIPTIONAL REGULATOR RUTR"/>
    <property type="match status" value="1"/>
</dbReference>
<reference evidence="7" key="1">
    <citation type="journal article" date="2019" name="Int. J. Syst. Evol. Microbiol.">
        <title>The Global Catalogue of Microorganisms (GCM) 10K type strain sequencing project: providing services to taxonomists for standard genome sequencing and annotation.</title>
        <authorList>
            <consortium name="The Broad Institute Genomics Platform"/>
            <consortium name="The Broad Institute Genome Sequencing Center for Infectious Disease"/>
            <person name="Wu L."/>
            <person name="Ma J."/>
        </authorList>
    </citation>
    <scope>NUCLEOTIDE SEQUENCE [LARGE SCALE GENOMIC DNA]</scope>
    <source>
        <strain evidence="7">JCM 17938</strain>
    </source>
</reference>
<dbReference type="PROSITE" id="PS50977">
    <property type="entry name" value="HTH_TETR_2"/>
    <property type="match status" value="1"/>
</dbReference>
<keyword evidence="2 4" id="KW-0238">DNA-binding</keyword>
<dbReference type="SUPFAM" id="SSF48498">
    <property type="entry name" value="Tetracyclin repressor-like, C-terminal domain"/>
    <property type="match status" value="1"/>
</dbReference>
<evidence type="ECO:0000256" key="2">
    <source>
        <dbReference type="ARBA" id="ARBA00023125"/>
    </source>
</evidence>
<evidence type="ECO:0000313" key="6">
    <source>
        <dbReference type="EMBL" id="GAA4602256.1"/>
    </source>
</evidence>
<sequence>MAESTASVRGRPRDPDFEDRVFDAVIALYARGGLEAVSLGAVAREARVGKASLYLRWPDKKALLVDALKARIVLDTHIETGDLRADLRRLAEQMLLLLWSDAGLAYMRRIVDSSVHPEVFGTPHREGSPTVLAARRLVRSAVARGELPEGTSPTILMDMLFGAAMMHATVTPAAMRDAARANAADYLDALVETILAGVTGTRPEASATLHSGPCDGTQSNSA</sequence>
<dbReference type="InterPro" id="IPR036271">
    <property type="entry name" value="Tet_transcr_reg_TetR-rel_C_sf"/>
</dbReference>
<dbReference type="InterPro" id="IPR050109">
    <property type="entry name" value="HTH-type_TetR-like_transc_reg"/>
</dbReference>